<dbReference type="SUPFAM" id="SSF53474">
    <property type="entry name" value="alpha/beta-Hydrolases"/>
    <property type="match status" value="1"/>
</dbReference>
<reference evidence="3" key="1">
    <citation type="submission" date="2016-10" db="EMBL/GenBank/DDBJ databases">
        <authorList>
            <person name="Varghese N."/>
            <person name="Submissions S."/>
        </authorList>
    </citation>
    <scope>NUCLEOTIDE SEQUENCE [LARGE SCALE GENOMIC DNA]</scope>
    <source>
        <strain evidence="3">DSM 217</strain>
    </source>
</reference>
<dbReference type="STRING" id="1058.SAMN05421783_109178"/>
<dbReference type="OrthoDB" id="9808398at2"/>
<name>A0A1H2WXT5_THIRO</name>
<feature type="domain" description="AB hydrolase-1" evidence="1">
    <location>
        <begin position="55"/>
        <end position="299"/>
    </location>
</feature>
<dbReference type="Proteomes" id="UP000198816">
    <property type="component" value="Unassembled WGS sequence"/>
</dbReference>
<dbReference type="RefSeq" id="WP_093031852.1">
    <property type="nucleotide sequence ID" value="NZ_FNNZ01000009.1"/>
</dbReference>
<accession>A0A1H2WXT5</accession>
<dbReference type="Gene3D" id="3.40.50.1820">
    <property type="entry name" value="alpha/beta hydrolase"/>
    <property type="match status" value="1"/>
</dbReference>
<dbReference type="InterPro" id="IPR000073">
    <property type="entry name" value="AB_hydrolase_1"/>
</dbReference>
<dbReference type="Pfam" id="PF12697">
    <property type="entry name" value="Abhydrolase_6"/>
    <property type="match status" value="1"/>
</dbReference>
<proteinExistence type="predicted"/>
<protein>
    <submittedName>
        <fullName evidence="2">Pimeloyl-ACP methyl ester carboxylesterase</fullName>
    </submittedName>
</protein>
<keyword evidence="3" id="KW-1185">Reference proteome</keyword>
<sequence length="310" mass="34101">MDTGKDSALSHPRAAAKTGKVALPAALDAPRHDLATEHGGRIHYYADTSATGRPLVLVHSINAAPSAFEMKPLFQQYRSQRPVYAIDLPGFGHSDRSNRRYSPSLFANAIVDFLEKVVGKPCDLVAFSLGCEFAAQAALIKPELVESLVLISPTGFSARRLPTGQAAERAHRVLSVPVVNDGLFALLTSRPSIRFFYKQAFHGAIPPEMIEYAYATSHQPGAKYAPLYFLSGQLFTPNAREGVYANVAQPVLVLYDRDPNIDFHELPDFLSHHSNWRAERIAPTRGLLQWEQPAQTAAAIDRFWSIPQAA</sequence>
<dbReference type="PANTHER" id="PTHR46438:SF2">
    <property type="entry name" value="ALPHA_BETA-HYDROLASES SUPERFAMILY PROTEIN"/>
    <property type="match status" value="1"/>
</dbReference>
<gene>
    <name evidence="2" type="ORF">SAMN05421783_109178</name>
</gene>
<evidence type="ECO:0000313" key="2">
    <source>
        <dbReference type="EMBL" id="SDW85422.1"/>
    </source>
</evidence>
<evidence type="ECO:0000313" key="3">
    <source>
        <dbReference type="Proteomes" id="UP000198816"/>
    </source>
</evidence>
<dbReference type="InterPro" id="IPR029058">
    <property type="entry name" value="AB_hydrolase_fold"/>
</dbReference>
<dbReference type="AlphaFoldDB" id="A0A1H2WXT5"/>
<organism evidence="2 3">
    <name type="scientific">Thiocapsa roseopersicina</name>
    <dbReference type="NCBI Taxonomy" id="1058"/>
    <lineage>
        <taxon>Bacteria</taxon>
        <taxon>Pseudomonadati</taxon>
        <taxon>Pseudomonadota</taxon>
        <taxon>Gammaproteobacteria</taxon>
        <taxon>Chromatiales</taxon>
        <taxon>Chromatiaceae</taxon>
        <taxon>Thiocapsa</taxon>
    </lineage>
</organism>
<dbReference type="PANTHER" id="PTHR46438">
    <property type="entry name" value="ALPHA/BETA-HYDROLASES SUPERFAMILY PROTEIN"/>
    <property type="match status" value="1"/>
</dbReference>
<evidence type="ECO:0000259" key="1">
    <source>
        <dbReference type="Pfam" id="PF12697"/>
    </source>
</evidence>
<dbReference type="EMBL" id="FNNZ01000009">
    <property type="protein sequence ID" value="SDW85422.1"/>
    <property type="molecule type" value="Genomic_DNA"/>
</dbReference>